<evidence type="ECO:0000256" key="2">
    <source>
        <dbReference type="ARBA" id="ARBA00023125"/>
    </source>
</evidence>
<evidence type="ECO:0000256" key="3">
    <source>
        <dbReference type="ARBA" id="ARBA00023163"/>
    </source>
</evidence>
<dbReference type="GO" id="GO:0003700">
    <property type="term" value="F:DNA-binding transcription factor activity"/>
    <property type="evidence" value="ECO:0007669"/>
    <property type="project" value="TreeGrafter"/>
</dbReference>
<dbReference type="SUPFAM" id="SSF46689">
    <property type="entry name" value="Homeodomain-like"/>
    <property type="match status" value="1"/>
</dbReference>
<dbReference type="InterPro" id="IPR011075">
    <property type="entry name" value="TetR_C"/>
</dbReference>
<proteinExistence type="predicted"/>
<evidence type="ECO:0000313" key="6">
    <source>
        <dbReference type="EMBL" id="SBP00142.1"/>
    </source>
</evidence>
<evidence type="ECO:0000259" key="5">
    <source>
        <dbReference type="PROSITE" id="PS50977"/>
    </source>
</evidence>
<keyword evidence="1" id="KW-0805">Transcription regulation</keyword>
<dbReference type="Gene3D" id="1.10.357.10">
    <property type="entry name" value="Tetracycline Repressor, domain 2"/>
    <property type="match status" value="1"/>
</dbReference>
<dbReference type="InterPro" id="IPR036271">
    <property type="entry name" value="Tet_transcr_reg_TetR-rel_C_sf"/>
</dbReference>
<sequence length="173" mass="19099">MLQTAARLFYGEGVHTVGIDRIIAEAGVAKATFYHHFPSKDDLVRAYIVEQSTLQRGLADSVREGSPRQRLHAIFAFMCEFGAGPTFRGCPFVNTAAEYPDPGHPVRAAIAAHRRWNRELYRDLLAADGHPDPERTADVLMLLRDGLVVGFDLDDPATVKRAVEQALARVLSS</sequence>
<dbReference type="InterPro" id="IPR009057">
    <property type="entry name" value="Homeodomain-like_sf"/>
</dbReference>
<dbReference type="PANTHER" id="PTHR30055:SF200">
    <property type="entry name" value="HTH-TYPE TRANSCRIPTIONAL REPRESSOR BDCR"/>
    <property type="match status" value="1"/>
</dbReference>
<dbReference type="PANTHER" id="PTHR30055">
    <property type="entry name" value="HTH-TYPE TRANSCRIPTIONAL REGULATOR RUTR"/>
    <property type="match status" value="1"/>
</dbReference>
<dbReference type="Pfam" id="PF00440">
    <property type="entry name" value="TetR_N"/>
    <property type="match status" value="1"/>
</dbReference>
<reference evidence="6" key="1">
    <citation type="submission" date="2016-04" db="EMBL/GenBank/DDBJ databases">
        <authorList>
            <person name="Evans L.H."/>
            <person name="Alamgir A."/>
            <person name="Owens N."/>
            <person name="Weber N.D."/>
            <person name="Virtaneva K."/>
            <person name="Barbian K."/>
            <person name="Babar A."/>
            <person name="Rosenke K."/>
        </authorList>
    </citation>
    <scope>NUCLEOTIDE SEQUENCE</scope>
    <source>
        <strain evidence="6">Nono1</strain>
    </source>
</reference>
<dbReference type="PROSITE" id="PS50977">
    <property type="entry name" value="HTH_TETR_2"/>
    <property type="match status" value="1"/>
</dbReference>
<name>A0A1M4EMS0_9ACTN</name>
<accession>A0A1M4EMS0</accession>
<dbReference type="InterPro" id="IPR001647">
    <property type="entry name" value="HTH_TetR"/>
</dbReference>
<dbReference type="GO" id="GO:0000976">
    <property type="term" value="F:transcription cis-regulatory region binding"/>
    <property type="evidence" value="ECO:0007669"/>
    <property type="project" value="TreeGrafter"/>
</dbReference>
<evidence type="ECO:0000256" key="4">
    <source>
        <dbReference type="PROSITE-ProRule" id="PRU00335"/>
    </source>
</evidence>
<dbReference type="InterPro" id="IPR050109">
    <property type="entry name" value="HTH-type_TetR-like_transc_reg"/>
</dbReference>
<dbReference type="EMBL" id="LT559118">
    <property type="protein sequence ID" value="SBP00142.1"/>
    <property type="molecule type" value="Genomic_DNA"/>
</dbReference>
<protein>
    <submittedName>
        <fullName evidence="6">Transcriptional regulator, TetR family</fullName>
    </submittedName>
</protein>
<feature type="domain" description="HTH tetR-type" evidence="5">
    <location>
        <begin position="1"/>
        <end position="55"/>
    </location>
</feature>
<keyword evidence="2 4" id="KW-0238">DNA-binding</keyword>
<dbReference type="PRINTS" id="PR00455">
    <property type="entry name" value="HTHTETR"/>
</dbReference>
<dbReference type="SUPFAM" id="SSF48498">
    <property type="entry name" value="Tetracyclin repressor-like, C-terminal domain"/>
    <property type="match status" value="1"/>
</dbReference>
<dbReference type="Pfam" id="PF16925">
    <property type="entry name" value="TetR_C_13"/>
    <property type="match status" value="1"/>
</dbReference>
<dbReference type="AlphaFoldDB" id="A0A1M4EMS0"/>
<evidence type="ECO:0000256" key="1">
    <source>
        <dbReference type="ARBA" id="ARBA00023015"/>
    </source>
</evidence>
<feature type="DNA-binding region" description="H-T-H motif" evidence="4">
    <location>
        <begin position="18"/>
        <end position="37"/>
    </location>
</feature>
<keyword evidence="3" id="KW-0804">Transcription</keyword>
<gene>
    <name evidence="6" type="ORF">BN4615_P9658</name>
</gene>
<organism evidence="6">
    <name type="scientific">Nonomuraea gerenzanensis</name>
    <dbReference type="NCBI Taxonomy" id="93944"/>
    <lineage>
        <taxon>Bacteria</taxon>
        <taxon>Bacillati</taxon>
        <taxon>Actinomycetota</taxon>
        <taxon>Actinomycetes</taxon>
        <taxon>Streptosporangiales</taxon>
        <taxon>Streptosporangiaceae</taxon>
        <taxon>Nonomuraea</taxon>
    </lineage>
</organism>